<dbReference type="PROSITE" id="PS51041">
    <property type="entry name" value="EMI"/>
    <property type="match status" value="1"/>
</dbReference>
<evidence type="ECO:0000313" key="10">
    <source>
        <dbReference type="Proteomes" id="UP000008672"/>
    </source>
</evidence>
<reference evidence="9" key="3">
    <citation type="submission" date="2025-09" db="UniProtKB">
        <authorList>
            <consortium name="Ensembl"/>
        </authorList>
    </citation>
    <scope>IDENTIFICATION</scope>
</reference>
<dbReference type="GO" id="GO:0005576">
    <property type="term" value="C:extracellular region"/>
    <property type="evidence" value="ECO:0007669"/>
    <property type="project" value="UniProtKB-SubCell"/>
</dbReference>
<evidence type="ECO:0000256" key="5">
    <source>
        <dbReference type="ARBA" id="ARBA00023157"/>
    </source>
</evidence>
<evidence type="ECO:0000259" key="7">
    <source>
        <dbReference type="PROSITE" id="PS50871"/>
    </source>
</evidence>
<dbReference type="Pfam" id="PF07546">
    <property type="entry name" value="EMI"/>
    <property type="match status" value="1"/>
</dbReference>
<dbReference type="Gene3D" id="2.60.120.40">
    <property type="match status" value="1"/>
</dbReference>
<dbReference type="Proteomes" id="UP000008672">
    <property type="component" value="Unassembled WGS sequence"/>
</dbReference>
<dbReference type="InParanoid" id="H3A136"/>
<keyword evidence="3" id="KW-0732">Signal</keyword>
<protein>
    <submittedName>
        <fullName evidence="9">Multimerin 2</fullName>
    </submittedName>
</protein>
<dbReference type="EMBL" id="AFYH01215977">
    <property type="status" value="NOT_ANNOTATED_CDS"/>
    <property type="molecule type" value="Genomic_DNA"/>
</dbReference>
<reference evidence="10" key="1">
    <citation type="submission" date="2011-08" db="EMBL/GenBank/DDBJ databases">
        <title>The draft genome of Latimeria chalumnae.</title>
        <authorList>
            <person name="Di Palma F."/>
            <person name="Alfoldi J."/>
            <person name="Johnson J."/>
            <person name="Berlin A."/>
            <person name="Gnerre S."/>
            <person name="Jaffe D."/>
            <person name="MacCallum I."/>
            <person name="Young S."/>
            <person name="Walker B.J."/>
            <person name="Lander E."/>
            <person name="Lindblad-Toh K."/>
        </authorList>
    </citation>
    <scope>NUCLEOTIDE SEQUENCE [LARGE SCALE GENOMIC DNA]</scope>
    <source>
        <strain evidence="10">Wild caught</strain>
    </source>
</reference>
<dbReference type="InterPro" id="IPR001073">
    <property type="entry name" value="C1q_dom"/>
</dbReference>
<sequence length="911" mass="103953">RNWCATVNSHVITHVASCGTEKYVIKSQRPCPHGTPDCQTVIVRYRTAVRPVYKIKEKIITSLQWKCCPGHTGAGCEQKDTLSISVPCGPQSWASQLSLGFGDLQYFYLLTANRDTIIKIEDQESRLQELQNDINQAVSNLQDLQRLLEENMTTTLDRNQTRIGFPERLLQQILLPYLENFLREHFTPKWASFNKSLQSLSDMVQNLSQDIATNRKCIEEIKEQVVHKRELEEFGTKFDSKTQENLVRLDQLKVVMDKHLHDQQANIHYNLTMIKAETDIKVKRNQKTIQQNVQTLNHTIMDMKREQYKLQEGFLALNRSLAIISSEQFCPPCVSRVQALTQTATHHLNQTLEFQLAQTRGLLDDSSYFKSSIIELQQQSREQKNELKMFARNLTVAKIEISLIAERDKVDEEKLTEINSTIINKLSSYEDLQQDVDTIRNAVEGLSQDMLHEGLRNTSTLCERTQVSLEGMKQGTIELQNELTKSTVVLQEVYQSLAFEQAQIINNISYLQSRSNVLSRDFTDLKHRNLMLNNSVKYLNSSFNSLLEDTVRHATILESLLGEDILEITSEEDPEVLQWTMSELNAILSEISEKLFKQNTTLNHLQKRVLFLEDNPEDEREKHSLEHMEPNHEAVWNADDSERGEVLRMIEDIKHLSMKIQQLESQWIHKHTCCNTSSENWIEPLNTSMETLRLDLASLKQLLDSHLSLFQKIFGDAEDLAASNVSLDISMIQSMVNTKMRILQKQEQGQQGAKKQTKTPVGQDNVLNVVPGLWGCAWCGAHSPVAFYVGSTGAADTNKIVKFNQIHLNYGASYSYEQGYFTAPCSGVYMFVITVEFGPGPVLGHLVVNSNRTVVTVQSKRKKQQRATPVTNYAILKLTKGQTVWFEVTQGALAQKSPPMTTFGGFLMFKT</sequence>
<keyword evidence="5" id="KW-1015">Disulfide bond</keyword>
<dbReference type="InterPro" id="IPR011489">
    <property type="entry name" value="EMI_domain"/>
</dbReference>
<dbReference type="Pfam" id="PF00386">
    <property type="entry name" value="C1q"/>
    <property type="match status" value="1"/>
</dbReference>
<proteinExistence type="predicted"/>
<dbReference type="InterPro" id="IPR008983">
    <property type="entry name" value="Tumour_necrosis_fac-like_dom"/>
</dbReference>
<evidence type="ECO:0000256" key="1">
    <source>
        <dbReference type="ARBA" id="ARBA00004613"/>
    </source>
</evidence>
<dbReference type="GO" id="GO:0030948">
    <property type="term" value="P:negative regulation of vascular endothelial growth factor receptor signaling pathway"/>
    <property type="evidence" value="ECO:0007669"/>
    <property type="project" value="TreeGrafter"/>
</dbReference>
<evidence type="ECO:0000256" key="4">
    <source>
        <dbReference type="ARBA" id="ARBA00023054"/>
    </source>
</evidence>
<keyword evidence="10" id="KW-1185">Reference proteome</keyword>
<keyword evidence="4 6" id="KW-0175">Coiled coil</keyword>
<dbReference type="Ensembl" id="ENSLACT00000003387.1">
    <property type="protein sequence ID" value="ENSLACP00000003357.1"/>
    <property type="gene ID" value="ENSLACG00000003002.1"/>
</dbReference>
<evidence type="ECO:0000256" key="3">
    <source>
        <dbReference type="ARBA" id="ARBA00022729"/>
    </source>
</evidence>
<dbReference type="FunCoup" id="H3A136">
    <property type="interactions" value="128"/>
</dbReference>
<dbReference type="SMART" id="SM00110">
    <property type="entry name" value="C1Q"/>
    <property type="match status" value="1"/>
</dbReference>
<evidence type="ECO:0000259" key="8">
    <source>
        <dbReference type="PROSITE" id="PS51041"/>
    </source>
</evidence>
<feature type="domain" description="EMI" evidence="8">
    <location>
        <begin position="1"/>
        <end position="78"/>
    </location>
</feature>
<comment type="subcellular location">
    <subcellularLocation>
        <location evidence="1">Secreted</location>
    </subcellularLocation>
</comment>
<dbReference type="EMBL" id="AFYH01215976">
    <property type="status" value="NOT_ANNOTATED_CDS"/>
    <property type="molecule type" value="Genomic_DNA"/>
</dbReference>
<keyword evidence="2" id="KW-0964">Secreted</keyword>
<dbReference type="GeneTree" id="ENSGT01030000234633"/>
<dbReference type="PANTHER" id="PTHR15427:SF6">
    <property type="entry name" value="MULTIMERIN-2"/>
    <property type="match status" value="1"/>
</dbReference>
<organism evidence="9 10">
    <name type="scientific">Latimeria chalumnae</name>
    <name type="common">Coelacanth</name>
    <dbReference type="NCBI Taxonomy" id="7897"/>
    <lineage>
        <taxon>Eukaryota</taxon>
        <taxon>Metazoa</taxon>
        <taxon>Chordata</taxon>
        <taxon>Craniata</taxon>
        <taxon>Vertebrata</taxon>
        <taxon>Euteleostomi</taxon>
        <taxon>Coelacanthiformes</taxon>
        <taxon>Coelacanthidae</taxon>
        <taxon>Latimeria</taxon>
    </lineage>
</organism>
<dbReference type="PROSITE" id="PS50871">
    <property type="entry name" value="C1Q"/>
    <property type="match status" value="1"/>
</dbReference>
<accession>H3A136</accession>
<dbReference type="STRING" id="7897.ENSLACP00000003357"/>
<dbReference type="PRINTS" id="PR00007">
    <property type="entry name" value="COMPLEMNTC1Q"/>
</dbReference>
<dbReference type="PANTHER" id="PTHR15427">
    <property type="entry name" value="EMILIN ELASTIN MICROFIBRIL INTERFACE-LOCATED PROTEIN ELASTIN MICROFIBRIL INTERFACER"/>
    <property type="match status" value="1"/>
</dbReference>
<dbReference type="OMA" id="EFSNHMS"/>
<evidence type="ECO:0000313" key="9">
    <source>
        <dbReference type="Ensembl" id="ENSLACP00000003357.1"/>
    </source>
</evidence>
<feature type="coiled-coil region" evidence="6">
    <location>
        <begin position="113"/>
        <end position="147"/>
    </location>
</feature>
<gene>
    <name evidence="9" type="primary">MMRN2</name>
</gene>
<evidence type="ECO:0000256" key="6">
    <source>
        <dbReference type="SAM" id="Coils"/>
    </source>
</evidence>
<dbReference type="SUPFAM" id="SSF49842">
    <property type="entry name" value="TNF-like"/>
    <property type="match status" value="1"/>
</dbReference>
<dbReference type="InterPro" id="IPR050392">
    <property type="entry name" value="Collagen/C1q_domain"/>
</dbReference>
<reference evidence="9" key="2">
    <citation type="submission" date="2025-08" db="UniProtKB">
        <authorList>
            <consortium name="Ensembl"/>
        </authorList>
    </citation>
    <scope>IDENTIFICATION</scope>
</reference>
<evidence type="ECO:0000256" key="2">
    <source>
        <dbReference type="ARBA" id="ARBA00022525"/>
    </source>
</evidence>
<dbReference type="AlphaFoldDB" id="H3A136"/>
<dbReference type="GO" id="GO:0090051">
    <property type="term" value="P:negative regulation of cell migration involved in sprouting angiogenesis"/>
    <property type="evidence" value="ECO:0007669"/>
    <property type="project" value="TreeGrafter"/>
</dbReference>
<feature type="domain" description="C1q" evidence="7">
    <location>
        <begin position="780"/>
        <end position="911"/>
    </location>
</feature>
<dbReference type="eggNOG" id="ENOG502QUTH">
    <property type="taxonomic scope" value="Eukaryota"/>
</dbReference>
<name>H3A136_LATCH</name>
<dbReference type="HOGENOM" id="CLU_012255_0_0_1"/>